<evidence type="ECO:0008006" key="4">
    <source>
        <dbReference type="Google" id="ProtNLM"/>
    </source>
</evidence>
<keyword evidence="3" id="KW-1185">Reference proteome</keyword>
<evidence type="ECO:0000256" key="1">
    <source>
        <dbReference type="SAM" id="SignalP"/>
    </source>
</evidence>
<evidence type="ECO:0000313" key="3">
    <source>
        <dbReference type="Proteomes" id="UP000309215"/>
    </source>
</evidence>
<proteinExistence type="predicted"/>
<keyword evidence="1" id="KW-0732">Signal</keyword>
<feature type="signal peptide" evidence="1">
    <location>
        <begin position="1"/>
        <end position="17"/>
    </location>
</feature>
<dbReference type="Proteomes" id="UP000309215">
    <property type="component" value="Unassembled WGS sequence"/>
</dbReference>
<reference evidence="2 3" key="1">
    <citation type="submission" date="2019-04" db="EMBL/GenBank/DDBJ databases">
        <authorList>
            <person name="Li Y."/>
            <person name="Wang J."/>
        </authorList>
    </citation>
    <scope>NUCLEOTIDE SEQUENCE [LARGE SCALE GENOMIC DNA]</scope>
    <source>
        <strain evidence="2 3">DSM 14668</strain>
    </source>
</reference>
<name>A0A4U1JEU9_9BACT</name>
<gene>
    <name evidence="2" type="ORF">E8A74_15755</name>
</gene>
<sequence length="104" mass="11583">MRTLSRTLGLAALAVLAGTGLGCAPYGALCEDEMICRDGNDADVDACIVGYETREEVASIYGCEDRWDDYLLCMEEEFRCDGNSWTTRDDCNDERNRYNDCVGD</sequence>
<dbReference type="PROSITE" id="PS51257">
    <property type="entry name" value="PROKAR_LIPOPROTEIN"/>
    <property type="match status" value="1"/>
</dbReference>
<dbReference type="RefSeq" id="WP_136929836.1">
    <property type="nucleotide sequence ID" value="NZ_SSMQ01000014.1"/>
</dbReference>
<accession>A0A4U1JEU9</accession>
<dbReference type="OrthoDB" id="5521836at2"/>
<feature type="chain" id="PRO_5020638408" description="Lipoprotein" evidence="1">
    <location>
        <begin position="18"/>
        <end position="104"/>
    </location>
</feature>
<dbReference type="AlphaFoldDB" id="A0A4U1JEU9"/>
<dbReference type="EMBL" id="SSMQ01000014">
    <property type="protein sequence ID" value="TKD08376.1"/>
    <property type="molecule type" value="Genomic_DNA"/>
</dbReference>
<evidence type="ECO:0000313" key="2">
    <source>
        <dbReference type="EMBL" id="TKD08376.1"/>
    </source>
</evidence>
<organism evidence="2 3">
    <name type="scientific">Polyangium fumosum</name>
    <dbReference type="NCBI Taxonomy" id="889272"/>
    <lineage>
        <taxon>Bacteria</taxon>
        <taxon>Pseudomonadati</taxon>
        <taxon>Myxococcota</taxon>
        <taxon>Polyangia</taxon>
        <taxon>Polyangiales</taxon>
        <taxon>Polyangiaceae</taxon>
        <taxon>Polyangium</taxon>
    </lineage>
</organism>
<comment type="caution">
    <text evidence="2">The sequence shown here is derived from an EMBL/GenBank/DDBJ whole genome shotgun (WGS) entry which is preliminary data.</text>
</comment>
<protein>
    <recommendedName>
        <fullName evidence="4">Lipoprotein</fullName>
    </recommendedName>
</protein>